<keyword evidence="1 4" id="KW-0489">Methyltransferase</keyword>
<evidence type="ECO:0000256" key="1">
    <source>
        <dbReference type="ARBA" id="ARBA00022603"/>
    </source>
</evidence>
<evidence type="ECO:0000313" key="4">
    <source>
        <dbReference type="EMBL" id="NGZ86222.1"/>
    </source>
</evidence>
<reference evidence="4 5" key="1">
    <citation type="submission" date="2020-01" db="EMBL/GenBank/DDBJ databases">
        <authorList>
            <person name="Lee S.D."/>
        </authorList>
    </citation>
    <scope>NUCLEOTIDE SEQUENCE [LARGE SCALE GENOMIC DNA]</scope>
    <source>
        <strain evidence="4 5">SAP-35</strain>
    </source>
</reference>
<reference evidence="5" key="2">
    <citation type="submission" date="2023-07" db="EMBL/GenBank/DDBJ databases">
        <title>Duganella aceri sp. nov., isolated from tree sap.</title>
        <authorList>
            <person name="Kim I.S."/>
        </authorList>
    </citation>
    <scope>NUCLEOTIDE SEQUENCE [LARGE SCALE GENOMIC DNA]</scope>
    <source>
        <strain evidence="5">SAP-35</strain>
    </source>
</reference>
<keyword evidence="1 4" id="KW-0808">Transferase</keyword>
<evidence type="ECO:0000313" key="5">
    <source>
        <dbReference type="Proteomes" id="UP000666369"/>
    </source>
</evidence>
<sequence>MFPTPNTGRSQPALLRLGALLKSAGYAFVTISTPSHRRVNGRDGNETASDARGVFGWSRPFGDGVLDADTLTAMREAGIVDDHNGVHRSTLRASTLDGQLYFHSAFPTRDPDSVFFGPDTYRYVQVLHAELTEQTLLAPSRQVRRAVDIGCGAGPGAITIALKLPQTEVWAVDINPKALELTACNAALAGIGNLHIAHSDLLQGVDGWFDLIVANPPFMIGVGNRLYCDGGGVLGEGLSVAIVNAALERLAPGGRLVMYTCVAVVDGVDLFREHVETVLGAAGLTCDYREIDPDVFGGELSESGHERTDRIAAVALVASKPFERT</sequence>
<evidence type="ECO:0000259" key="3">
    <source>
        <dbReference type="Pfam" id="PF05175"/>
    </source>
</evidence>
<dbReference type="PROSITE" id="PS00092">
    <property type="entry name" value="N6_MTASE"/>
    <property type="match status" value="1"/>
</dbReference>
<gene>
    <name evidence="4" type="ORF">GW587_18430</name>
</gene>
<dbReference type="PANTHER" id="PTHR18895">
    <property type="entry name" value="HEMK METHYLTRANSFERASE"/>
    <property type="match status" value="1"/>
</dbReference>
<keyword evidence="2" id="KW-0949">S-adenosyl-L-methionine</keyword>
<dbReference type="InterPro" id="IPR007848">
    <property type="entry name" value="Small_mtfrase_dom"/>
</dbReference>
<dbReference type="InterPro" id="IPR050320">
    <property type="entry name" value="N5-glutamine_MTase"/>
</dbReference>
<keyword evidence="5" id="KW-1185">Reference proteome</keyword>
<accession>A0ABX0FP20</accession>
<comment type="caution">
    <text evidence="4">The sequence shown here is derived from an EMBL/GenBank/DDBJ whole genome shotgun (WGS) entry which is preliminary data.</text>
</comment>
<dbReference type="InterPro" id="IPR029063">
    <property type="entry name" value="SAM-dependent_MTases_sf"/>
</dbReference>
<organism evidence="4 5">
    <name type="scientific">Duganella aceris</name>
    <dbReference type="NCBI Taxonomy" id="2703883"/>
    <lineage>
        <taxon>Bacteria</taxon>
        <taxon>Pseudomonadati</taxon>
        <taxon>Pseudomonadota</taxon>
        <taxon>Betaproteobacteria</taxon>
        <taxon>Burkholderiales</taxon>
        <taxon>Oxalobacteraceae</taxon>
        <taxon>Telluria group</taxon>
        <taxon>Duganella</taxon>
    </lineage>
</organism>
<dbReference type="GO" id="GO:0008168">
    <property type="term" value="F:methyltransferase activity"/>
    <property type="evidence" value="ECO:0007669"/>
    <property type="project" value="UniProtKB-KW"/>
</dbReference>
<dbReference type="PANTHER" id="PTHR18895:SF74">
    <property type="entry name" value="MTRF1L RELEASE FACTOR GLUTAMINE METHYLTRANSFERASE"/>
    <property type="match status" value="1"/>
</dbReference>
<proteinExistence type="predicted"/>
<dbReference type="RefSeq" id="WP_166105902.1">
    <property type="nucleotide sequence ID" value="NZ_JAADJT010000008.1"/>
</dbReference>
<dbReference type="Pfam" id="PF05175">
    <property type="entry name" value="MTS"/>
    <property type="match status" value="1"/>
</dbReference>
<dbReference type="GO" id="GO:0032259">
    <property type="term" value="P:methylation"/>
    <property type="evidence" value="ECO:0007669"/>
    <property type="project" value="UniProtKB-KW"/>
</dbReference>
<dbReference type="Proteomes" id="UP000666369">
    <property type="component" value="Unassembled WGS sequence"/>
</dbReference>
<dbReference type="EMBL" id="JAADJT010000008">
    <property type="protein sequence ID" value="NGZ86222.1"/>
    <property type="molecule type" value="Genomic_DNA"/>
</dbReference>
<dbReference type="SUPFAM" id="SSF53335">
    <property type="entry name" value="S-adenosyl-L-methionine-dependent methyltransferases"/>
    <property type="match status" value="1"/>
</dbReference>
<feature type="domain" description="Methyltransferase small" evidence="3">
    <location>
        <begin position="141"/>
        <end position="258"/>
    </location>
</feature>
<name>A0ABX0FP20_9BURK</name>
<evidence type="ECO:0000256" key="2">
    <source>
        <dbReference type="ARBA" id="ARBA00022691"/>
    </source>
</evidence>
<dbReference type="CDD" id="cd02440">
    <property type="entry name" value="AdoMet_MTases"/>
    <property type="match status" value="1"/>
</dbReference>
<dbReference type="InterPro" id="IPR002052">
    <property type="entry name" value="DNA_methylase_N6_adenine_CS"/>
</dbReference>
<protein>
    <submittedName>
        <fullName evidence="4">Class I SAM-dependent methyltransferase</fullName>
    </submittedName>
</protein>
<dbReference type="Gene3D" id="3.40.50.150">
    <property type="entry name" value="Vaccinia Virus protein VP39"/>
    <property type="match status" value="1"/>
</dbReference>